<dbReference type="OrthoDB" id="4743193at2759"/>
<dbReference type="STRING" id="930991.A0A0D0E0I4"/>
<name>A0A0D0E0I4_9AGAM</name>
<proteinExistence type="predicted"/>
<dbReference type="AlphaFoldDB" id="A0A0D0E0I4"/>
<reference evidence="2" key="2">
    <citation type="submission" date="2015-01" db="EMBL/GenBank/DDBJ databases">
        <title>Evolutionary Origins and Diversification of the Mycorrhizal Mutualists.</title>
        <authorList>
            <consortium name="DOE Joint Genome Institute"/>
            <consortium name="Mycorrhizal Genomics Consortium"/>
            <person name="Kohler A."/>
            <person name="Kuo A."/>
            <person name="Nagy L.G."/>
            <person name="Floudas D."/>
            <person name="Copeland A."/>
            <person name="Barry K.W."/>
            <person name="Cichocki N."/>
            <person name="Veneault-Fourrey C."/>
            <person name="LaButti K."/>
            <person name="Lindquist E.A."/>
            <person name="Lipzen A."/>
            <person name="Lundell T."/>
            <person name="Morin E."/>
            <person name="Murat C."/>
            <person name="Riley R."/>
            <person name="Ohm R."/>
            <person name="Sun H."/>
            <person name="Tunlid A."/>
            <person name="Henrissat B."/>
            <person name="Grigoriev I.V."/>
            <person name="Hibbett D.S."/>
            <person name="Martin F."/>
        </authorList>
    </citation>
    <scope>NUCLEOTIDE SEQUENCE [LARGE SCALE GENOMIC DNA]</scope>
    <source>
        <strain evidence="2">Ve08.2h10</strain>
    </source>
</reference>
<dbReference type="EMBL" id="KN825195">
    <property type="protein sequence ID" value="KIK93324.1"/>
    <property type="molecule type" value="Genomic_DNA"/>
</dbReference>
<evidence type="ECO:0000313" key="1">
    <source>
        <dbReference type="EMBL" id="KIK93324.1"/>
    </source>
</evidence>
<evidence type="ECO:0000313" key="2">
    <source>
        <dbReference type="Proteomes" id="UP000054538"/>
    </source>
</evidence>
<dbReference type="Proteomes" id="UP000054538">
    <property type="component" value="Unassembled WGS sequence"/>
</dbReference>
<sequence length="63" mass="6823">LQSILGLFLQSAHALQKVIDTLTHVRLSISANAMNIAVHSLSIESHTSLQKIGQSCLTAYAYD</sequence>
<reference evidence="1 2" key="1">
    <citation type="submission" date="2014-04" db="EMBL/GenBank/DDBJ databases">
        <authorList>
            <consortium name="DOE Joint Genome Institute"/>
            <person name="Kuo A."/>
            <person name="Kohler A."/>
            <person name="Jargeat P."/>
            <person name="Nagy L.G."/>
            <person name="Floudas D."/>
            <person name="Copeland A."/>
            <person name="Barry K.W."/>
            <person name="Cichocki N."/>
            <person name="Veneault-Fourrey C."/>
            <person name="LaButti K."/>
            <person name="Lindquist E.A."/>
            <person name="Lipzen A."/>
            <person name="Lundell T."/>
            <person name="Morin E."/>
            <person name="Murat C."/>
            <person name="Sun H."/>
            <person name="Tunlid A."/>
            <person name="Henrissat B."/>
            <person name="Grigoriev I.V."/>
            <person name="Hibbett D.S."/>
            <person name="Martin F."/>
            <person name="Nordberg H.P."/>
            <person name="Cantor M.N."/>
            <person name="Hua S.X."/>
        </authorList>
    </citation>
    <scope>NUCLEOTIDE SEQUENCE [LARGE SCALE GENOMIC DNA]</scope>
    <source>
        <strain evidence="1 2">Ve08.2h10</strain>
    </source>
</reference>
<protein>
    <submittedName>
        <fullName evidence="1">Uncharacterized protein</fullName>
    </submittedName>
</protein>
<feature type="non-terminal residue" evidence="1">
    <location>
        <position position="1"/>
    </location>
</feature>
<dbReference type="InParanoid" id="A0A0D0E0I4"/>
<keyword evidence="2" id="KW-1185">Reference proteome</keyword>
<gene>
    <name evidence="1" type="ORF">PAXRUDRAFT_76192</name>
</gene>
<accession>A0A0D0E0I4</accession>
<dbReference type="HOGENOM" id="CLU_142990_1_0_1"/>
<organism evidence="1 2">
    <name type="scientific">Paxillus rubicundulus Ve08.2h10</name>
    <dbReference type="NCBI Taxonomy" id="930991"/>
    <lineage>
        <taxon>Eukaryota</taxon>
        <taxon>Fungi</taxon>
        <taxon>Dikarya</taxon>
        <taxon>Basidiomycota</taxon>
        <taxon>Agaricomycotina</taxon>
        <taxon>Agaricomycetes</taxon>
        <taxon>Agaricomycetidae</taxon>
        <taxon>Boletales</taxon>
        <taxon>Paxilineae</taxon>
        <taxon>Paxillaceae</taxon>
        <taxon>Paxillus</taxon>
    </lineage>
</organism>
<feature type="non-terminal residue" evidence="1">
    <location>
        <position position="63"/>
    </location>
</feature>